<dbReference type="Proteomes" id="UP000016649">
    <property type="component" value="Unassembled WGS sequence"/>
</dbReference>
<sequence>MAENKHLTPVWIVYVDGKRLDTEHEGALLNINVTDMVNGISTCLLTFDTSAVDLRTKGTFALESKITIHLGYKDDCAEVFNGEITAFHTVLKENGGDILEVKGANVLHKLNHARNSASFTEKTAEEIIKGLLDTYSLKAKVDSFGPKLDFRMEQTATDYEYICELASLYGKTVYAYDTTVYVQDEINFRSDEIIFEKGKTLISFSALEDLRDLLSECTFVGWDSIKGEAFEGTASLSDLNLKVGGQSDWTKKSNGGNGLWKSTFVDHSVLDADDAKNRAIGFLQKNSFGLCSADGSAEGNCKLFAGMRVNIKNAGELVSGEYIAHTVVHTFSVANGYRTAFSLFRNMSPC</sequence>
<evidence type="ECO:0008006" key="3">
    <source>
        <dbReference type="Google" id="ProtNLM"/>
    </source>
</evidence>
<proteinExistence type="predicted"/>
<organism evidence="1 2">
    <name type="scientific">Treponema lecithinolyticum ATCC 700332</name>
    <dbReference type="NCBI Taxonomy" id="1321815"/>
    <lineage>
        <taxon>Bacteria</taxon>
        <taxon>Pseudomonadati</taxon>
        <taxon>Spirochaetota</taxon>
        <taxon>Spirochaetia</taxon>
        <taxon>Spirochaetales</taxon>
        <taxon>Treponemataceae</taxon>
        <taxon>Treponema</taxon>
    </lineage>
</organism>
<gene>
    <name evidence="1" type="ORF">HMPREF9193_00960</name>
</gene>
<dbReference type="RefSeq" id="WP_021687174.1">
    <property type="nucleotide sequence ID" value="NZ_KI260564.1"/>
</dbReference>
<evidence type="ECO:0000313" key="1">
    <source>
        <dbReference type="EMBL" id="ERJ93490.1"/>
    </source>
</evidence>
<dbReference type="Pfam" id="PF05954">
    <property type="entry name" value="Phage_GPD"/>
    <property type="match status" value="1"/>
</dbReference>
<keyword evidence="2" id="KW-1185">Reference proteome</keyword>
<comment type="caution">
    <text evidence="1">The sequence shown here is derived from an EMBL/GenBank/DDBJ whole genome shotgun (WGS) entry which is preliminary data.</text>
</comment>
<dbReference type="Gene3D" id="3.55.50.10">
    <property type="entry name" value="Baseplate protein-like domains"/>
    <property type="match status" value="1"/>
</dbReference>
<accession>A0ABN0NZK2</accession>
<name>A0ABN0NZK2_TRELE</name>
<dbReference type="EMBL" id="AWVH01000025">
    <property type="protein sequence ID" value="ERJ93490.1"/>
    <property type="molecule type" value="Genomic_DNA"/>
</dbReference>
<dbReference type="SUPFAM" id="SSF69279">
    <property type="entry name" value="Phage tail proteins"/>
    <property type="match status" value="1"/>
</dbReference>
<evidence type="ECO:0000313" key="2">
    <source>
        <dbReference type="Proteomes" id="UP000016649"/>
    </source>
</evidence>
<dbReference type="Gene3D" id="2.30.110.50">
    <property type="match status" value="1"/>
</dbReference>
<reference evidence="1 2" key="1">
    <citation type="submission" date="2013-08" db="EMBL/GenBank/DDBJ databases">
        <authorList>
            <person name="Weinstock G."/>
            <person name="Sodergren E."/>
            <person name="Wylie T."/>
            <person name="Fulton L."/>
            <person name="Fulton R."/>
            <person name="Fronick C."/>
            <person name="O'Laughlin M."/>
            <person name="Godfrey J."/>
            <person name="Miner T."/>
            <person name="Herter B."/>
            <person name="Appelbaum E."/>
            <person name="Cordes M."/>
            <person name="Lek S."/>
            <person name="Wollam A."/>
            <person name="Pepin K.H."/>
            <person name="Palsikar V.B."/>
            <person name="Mitreva M."/>
            <person name="Wilson R.K."/>
        </authorList>
    </citation>
    <scope>NUCLEOTIDE SEQUENCE [LARGE SCALE GENOMIC DNA]</scope>
    <source>
        <strain evidence="1 2">ATCC 700332</strain>
    </source>
</reference>
<protein>
    <recommendedName>
        <fullName evidence="3">Phage late control D protein</fullName>
    </recommendedName>
</protein>